<dbReference type="PATRIC" id="fig|1267766.3.peg.1207"/>
<accession>A0A0F7KP02</accession>
<reference evidence="1" key="1">
    <citation type="submission" date="2015-05" db="EMBL/GenBank/DDBJ databases">
        <title>The complete genome of Altererythrobacter atlanticus strain 26DY36.</title>
        <authorList>
            <person name="Wu Y.-H."/>
            <person name="Cheng H."/>
            <person name="Wu X.-W."/>
        </authorList>
    </citation>
    <scope>NUCLEOTIDE SEQUENCE [LARGE SCALE GENOMIC DNA]</scope>
    <source>
        <strain evidence="1">26DY36</strain>
    </source>
</reference>
<dbReference type="PIRSF" id="PIRSF014995">
    <property type="entry name" value="UCP014995"/>
    <property type="match status" value="1"/>
</dbReference>
<dbReference type="InterPro" id="IPR014469">
    <property type="entry name" value="DUF2271"/>
</dbReference>
<dbReference type="STRING" id="1267766.WYH_01198"/>
<keyword evidence="2" id="KW-1185">Reference proteome</keyword>
<dbReference type="AlphaFoldDB" id="A0A0F7KP02"/>
<name>A0A0F7KP02_9SPHN</name>
<dbReference type="EMBL" id="CP011452">
    <property type="protein sequence ID" value="AKH42243.1"/>
    <property type="molecule type" value="Genomic_DNA"/>
</dbReference>
<protein>
    <submittedName>
        <fullName evidence="1">Uncharacterized protein</fullName>
    </submittedName>
</protein>
<gene>
    <name evidence="1" type="ORF">WYH_01198</name>
</gene>
<sequence length="177" mass="19059">MRKSTPIAITGIAAATGLAAAPAAANDMTITVEIPRLRVAEYHNPYVAIWIEDAAGKAVANLDVWYDVDLKGTEEGTKWLSDLRLWWRRAGRSLKMPVNGVSGPTQAPGSYELKFTEGRKPLSKLPAGSYKLQVEAAREVGGREVVTIPFQWPPSGSKTASAKGSSELGTIRLTIKP</sequence>
<dbReference type="Pfam" id="PF10029">
    <property type="entry name" value="DUF2271"/>
    <property type="match status" value="1"/>
</dbReference>
<proteinExistence type="predicted"/>
<evidence type="ECO:0000313" key="1">
    <source>
        <dbReference type="EMBL" id="AKH42243.1"/>
    </source>
</evidence>
<dbReference type="KEGG" id="aay:WYH_01198"/>
<organism evidence="1 2">
    <name type="scientific">Croceibacterium atlanticum</name>
    <dbReference type="NCBI Taxonomy" id="1267766"/>
    <lineage>
        <taxon>Bacteria</taxon>
        <taxon>Pseudomonadati</taxon>
        <taxon>Pseudomonadota</taxon>
        <taxon>Alphaproteobacteria</taxon>
        <taxon>Sphingomonadales</taxon>
        <taxon>Erythrobacteraceae</taxon>
        <taxon>Croceibacterium</taxon>
    </lineage>
</organism>
<dbReference type="RefSeq" id="WP_046903105.1">
    <property type="nucleotide sequence ID" value="NZ_CP011452.2"/>
</dbReference>
<evidence type="ECO:0000313" key="2">
    <source>
        <dbReference type="Proteomes" id="UP000034392"/>
    </source>
</evidence>
<dbReference type="Proteomes" id="UP000034392">
    <property type="component" value="Chromosome"/>
</dbReference>
<dbReference type="OrthoDB" id="195316at2"/>